<organism evidence="1 2">
    <name type="scientific">Coturnix japonica</name>
    <name type="common">Japanese quail</name>
    <name type="synonym">Coturnix coturnix japonica</name>
    <dbReference type="NCBI Taxonomy" id="93934"/>
    <lineage>
        <taxon>Eukaryota</taxon>
        <taxon>Metazoa</taxon>
        <taxon>Chordata</taxon>
        <taxon>Craniata</taxon>
        <taxon>Vertebrata</taxon>
        <taxon>Euteleostomi</taxon>
        <taxon>Archelosauria</taxon>
        <taxon>Archosauria</taxon>
        <taxon>Dinosauria</taxon>
        <taxon>Saurischia</taxon>
        <taxon>Theropoda</taxon>
        <taxon>Coelurosauria</taxon>
        <taxon>Aves</taxon>
        <taxon>Neognathae</taxon>
        <taxon>Galloanserae</taxon>
        <taxon>Galliformes</taxon>
        <taxon>Phasianidae</taxon>
        <taxon>Perdicinae</taxon>
        <taxon>Coturnix</taxon>
    </lineage>
</organism>
<reference evidence="1" key="2">
    <citation type="submission" date="2025-08" db="UniProtKB">
        <authorList>
            <consortium name="Ensembl"/>
        </authorList>
    </citation>
    <scope>IDENTIFICATION</scope>
</reference>
<reference evidence="1" key="3">
    <citation type="submission" date="2025-09" db="UniProtKB">
        <authorList>
            <consortium name="Ensembl"/>
        </authorList>
    </citation>
    <scope>IDENTIFICATION</scope>
</reference>
<name>A0A8C2SVX1_COTJA</name>
<sequence>MLILPTSLCIPGLTGSVSLEPSQGQAYKKAELQSQRVSCSRSHCMLLSEDLGVFTVGRCPVEHPVHPGWCTSSSQPSLIFMELWDCQCWRRREIGFDLLVFNPHIRFCW</sequence>
<evidence type="ECO:0000313" key="2">
    <source>
        <dbReference type="Proteomes" id="UP000694412"/>
    </source>
</evidence>
<accession>A0A8C2SVX1</accession>
<keyword evidence="2" id="KW-1185">Reference proteome</keyword>
<proteinExistence type="predicted"/>
<dbReference type="Proteomes" id="UP000694412">
    <property type="component" value="Chromosome 1"/>
</dbReference>
<dbReference type="Ensembl" id="ENSCJPT00005006913.1">
    <property type="protein sequence ID" value="ENSCJPP00005004035.1"/>
    <property type="gene ID" value="ENSCJPG00005004098.1"/>
</dbReference>
<evidence type="ECO:0000313" key="1">
    <source>
        <dbReference type="Ensembl" id="ENSCJPP00005004035.1"/>
    </source>
</evidence>
<reference evidence="1" key="1">
    <citation type="submission" date="2015-11" db="EMBL/GenBank/DDBJ databases">
        <authorList>
            <consortium name="International Coturnix japonica Genome Analysis Consortium"/>
            <person name="Warren W."/>
            <person name="Burt D.W."/>
            <person name="Antin P.B."/>
            <person name="Lanford R."/>
            <person name="Gros J."/>
            <person name="Wilson R.K."/>
        </authorList>
    </citation>
    <scope>NUCLEOTIDE SEQUENCE [LARGE SCALE GENOMIC DNA]</scope>
</reference>
<protein>
    <submittedName>
        <fullName evidence="1">Uncharacterized protein</fullName>
    </submittedName>
</protein>
<dbReference type="AlphaFoldDB" id="A0A8C2SVX1"/>